<dbReference type="AlphaFoldDB" id="A0A3R5U756"/>
<evidence type="ECO:0000313" key="3">
    <source>
        <dbReference type="Proteomes" id="UP000286268"/>
    </source>
</evidence>
<dbReference type="EMBL" id="CP025746">
    <property type="protein sequence ID" value="QAA30504.1"/>
    <property type="molecule type" value="Genomic_DNA"/>
</dbReference>
<accession>A0A3R5U756</accession>
<dbReference type="RefSeq" id="WP_128210955.1">
    <property type="nucleotide sequence ID" value="NZ_CP025746.1"/>
</dbReference>
<evidence type="ECO:0000313" key="2">
    <source>
        <dbReference type="EMBL" id="QAA30504.1"/>
    </source>
</evidence>
<sequence length="114" mass="13117">MVDYIKLFDKIIELINWNTLKHSVVKLNTDNKVSKFFTTGHLKSMIYYHLCQKDSLRDLSSSIGMSKNLKPIVASVSLSTLSYHNNRRSYEVFLPVLTELINKALNIGSLLFNH</sequence>
<evidence type="ECO:0000259" key="1">
    <source>
        <dbReference type="Pfam" id="PF14294"/>
    </source>
</evidence>
<dbReference type="OrthoDB" id="29496at2"/>
<proteinExistence type="predicted"/>
<dbReference type="Proteomes" id="UP000286268">
    <property type="component" value="Chromosome"/>
</dbReference>
<keyword evidence="3" id="KW-1185">Reference proteome</keyword>
<reference evidence="2 3" key="1">
    <citation type="submission" date="2018-01" db="EMBL/GenBank/DDBJ databases">
        <title>Genome Sequencing and Assembly of Anaerobacter polyendosporus strain CT4.</title>
        <authorList>
            <person name="Tachaapaikoon C."/>
            <person name="Sutheeworapong S."/>
            <person name="Jenjaroenpun P."/>
            <person name="Wongsurawat T."/>
            <person name="Nookeaw I."/>
            <person name="Cheawchanlertfa P."/>
            <person name="Kosugi A."/>
            <person name="Cheevadhanarak S."/>
            <person name="Ratanakhanokchai K."/>
        </authorList>
    </citation>
    <scope>NUCLEOTIDE SEQUENCE [LARGE SCALE GENOMIC DNA]</scope>
    <source>
        <strain evidence="2 3">CT4</strain>
    </source>
</reference>
<feature type="domain" description="DUF4372" evidence="1">
    <location>
        <begin position="7"/>
        <end position="69"/>
    </location>
</feature>
<dbReference type="Pfam" id="PF14294">
    <property type="entry name" value="DUF4372"/>
    <property type="match status" value="1"/>
</dbReference>
<organism evidence="2 3">
    <name type="scientific">Clostridium manihotivorum</name>
    <dbReference type="NCBI Taxonomy" id="2320868"/>
    <lineage>
        <taxon>Bacteria</taxon>
        <taxon>Bacillati</taxon>
        <taxon>Bacillota</taxon>
        <taxon>Clostridia</taxon>
        <taxon>Eubacteriales</taxon>
        <taxon>Clostridiaceae</taxon>
        <taxon>Clostridium</taxon>
    </lineage>
</organism>
<dbReference type="InterPro" id="IPR025399">
    <property type="entry name" value="DUF4372"/>
</dbReference>
<dbReference type="KEGG" id="cmah:C1I91_01830"/>
<gene>
    <name evidence="2" type="ORF">C1I91_01830</name>
</gene>
<protein>
    <recommendedName>
        <fullName evidence="1">DUF4372 domain-containing protein</fullName>
    </recommendedName>
</protein>
<name>A0A3R5U756_9CLOT</name>